<dbReference type="SUPFAM" id="SSF56112">
    <property type="entry name" value="Protein kinase-like (PK-like)"/>
    <property type="match status" value="1"/>
</dbReference>
<name>A0A6A5TZW4_9PLEO</name>
<dbReference type="GO" id="GO:0005524">
    <property type="term" value="F:ATP binding"/>
    <property type="evidence" value="ECO:0007669"/>
    <property type="project" value="InterPro"/>
</dbReference>
<sequence>MAPQVTSWDDLTLLEEEFDGETNEFRYTTFATIDKDDIAYFGKLNLRKNNITFEQLSSALAPIPDHDVFPEWPSQGITKAPDALPTNLYVKRPDLAFYDLFQEHNVLNLIPKGLLEEAQAMEMLSQHPHPNIIHYHGCRVHRNRITGLVLDRHPCTLNDYLKNKVGSVDKKPFMLALESAISHLHSLDWAHNDLNPKNVLVDKAGMPVLIDFGSARKIGDKLGSSRGTKGWIDGEIKDYHTSDHRHDLSALEKIRTWLDNPTFNE</sequence>
<dbReference type="OrthoDB" id="4062651at2759"/>
<evidence type="ECO:0000313" key="2">
    <source>
        <dbReference type="EMBL" id="KAF1958433.1"/>
    </source>
</evidence>
<dbReference type="Pfam" id="PF00069">
    <property type="entry name" value="Pkinase"/>
    <property type="match status" value="1"/>
</dbReference>
<keyword evidence="3" id="KW-1185">Reference proteome</keyword>
<organism evidence="2 3">
    <name type="scientific">Byssothecium circinans</name>
    <dbReference type="NCBI Taxonomy" id="147558"/>
    <lineage>
        <taxon>Eukaryota</taxon>
        <taxon>Fungi</taxon>
        <taxon>Dikarya</taxon>
        <taxon>Ascomycota</taxon>
        <taxon>Pezizomycotina</taxon>
        <taxon>Dothideomycetes</taxon>
        <taxon>Pleosporomycetidae</taxon>
        <taxon>Pleosporales</taxon>
        <taxon>Massarineae</taxon>
        <taxon>Massarinaceae</taxon>
        <taxon>Byssothecium</taxon>
    </lineage>
</organism>
<dbReference type="PROSITE" id="PS50011">
    <property type="entry name" value="PROTEIN_KINASE_DOM"/>
    <property type="match status" value="1"/>
</dbReference>
<protein>
    <submittedName>
        <fullName evidence="2">Kinase-like protein</fullName>
    </submittedName>
</protein>
<dbReference type="Gene3D" id="1.10.510.10">
    <property type="entry name" value="Transferase(Phosphotransferase) domain 1"/>
    <property type="match status" value="1"/>
</dbReference>
<evidence type="ECO:0000313" key="3">
    <source>
        <dbReference type="Proteomes" id="UP000800035"/>
    </source>
</evidence>
<dbReference type="AlphaFoldDB" id="A0A6A5TZW4"/>
<dbReference type="EMBL" id="ML976987">
    <property type="protein sequence ID" value="KAF1958433.1"/>
    <property type="molecule type" value="Genomic_DNA"/>
</dbReference>
<keyword evidence="2" id="KW-0418">Kinase</keyword>
<dbReference type="InterPro" id="IPR000719">
    <property type="entry name" value="Prot_kinase_dom"/>
</dbReference>
<dbReference type="PANTHER" id="PTHR44167">
    <property type="entry name" value="OVARIAN-SPECIFIC SERINE/THREONINE-PROTEIN KINASE LOK-RELATED"/>
    <property type="match status" value="1"/>
</dbReference>
<accession>A0A6A5TZW4</accession>
<dbReference type="GO" id="GO:0004674">
    <property type="term" value="F:protein serine/threonine kinase activity"/>
    <property type="evidence" value="ECO:0007669"/>
    <property type="project" value="TreeGrafter"/>
</dbReference>
<dbReference type="PANTHER" id="PTHR44167:SF24">
    <property type="entry name" value="SERINE_THREONINE-PROTEIN KINASE CHK2"/>
    <property type="match status" value="1"/>
</dbReference>
<reference evidence="2" key="1">
    <citation type="journal article" date="2020" name="Stud. Mycol.">
        <title>101 Dothideomycetes genomes: a test case for predicting lifestyles and emergence of pathogens.</title>
        <authorList>
            <person name="Haridas S."/>
            <person name="Albert R."/>
            <person name="Binder M."/>
            <person name="Bloem J."/>
            <person name="Labutti K."/>
            <person name="Salamov A."/>
            <person name="Andreopoulos B."/>
            <person name="Baker S."/>
            <person name="Barry K."/>
            <person name="Bills G."/>
            <person name="Bluhm B."/>
            <person name="Cannon C."/>
            <person name="Castanera R."/>
            <person name="Culley D."/>
            <person name="Daum C."/>
            <person name="Ezra D."/>
            <person name="Gonzalez J."/>
            <person name="Henrissat B."/>
            <person name="Kuo A."/>
            <person name="Liang C."/>
            <person name="Lipzen A."/>
            <person name="Lutzoni F."/>
            <person name="Magnuson J."/>
            <person name="Mondo S."/>
            <person name="Nolan M."/>
            <person name="Ohm R."/>
            <person name="Pangilinan J."/>
            <person name="Park H.-J."/>
            <person name="Ramirez L."/>
            <person name="Alfaro M."/>
            <person name="Sun H."/>
            <person name="Tritt A."/>
            <person name="Yoshinaga Y."/>
            <person name="Zwiers L.-H."/>
            <person name="Turgeon B."/>
            <person name="Goodwin S."/>
            <person name="Spatafora J."/>
            <person name="Crous P."/>
            <person name="Grigoriev I."/>
        </authorList>
    </citation>
    <scope>NUCLEOTIDE SEQUENCE</scope>
    <source>
        <strain evidence="2">CBS 675.92</strain>
    </source>
</reference>
<dbReference type="GO" id="GO:0005634">
    <property type="term" value="C:nucleus"/>
    <property type="evidence" value="ECO:0007669"/>
    <property type="project" value="TreeGrafter"/>
</dbReference>
<evidence type="ECO:0000259" key="1">
    <source>
        <dbReference type="PROSITE" id="PS50011"/>
    </source>
</evidence>
<dbReference type="GO" id="GO:0044773">
    <property type="term" value="P:mitotic DNA damage checkpoint signaling"/>
    <property type="evidence" value="ECO:0007669"/>
    <property type="project" value="TreeGrafter"/>
</dbReference>
<dbReference type="Proteomes" id="UP000800035">
    <property type="component" value="Unassembled WGS sequence"/>
</dbReference>
<dbReference type="InterPro" id="IPR011009">
    <property type="entry name" value="Kinase-like_dom_sf"/>
</dbReference>
<gene>
    <name evidence="2" type="ORF">CC80DRAFT_491002</name>
</gene>
<dbReference type="SMART" id="SM00220">
    <property type="entry name" value="S_TKc"/>
    <property type="match status" value="1"/>
</dbReference>
<keyword evidence="2" id="KW-0808">Transferase</keyword>
<feature type="domain" description="Protein kinase" evidence="1">
    <location>
        <begin position="30"/>
        <end position="265"/>
    </location>
</feature>
<proteinExistence type="predicted"/>